<gene>
    <name evidence="2" type="ORF">BN13_550017</name>
</gene>
<feature type="region of interest" description="Disordered" evidence="1">
    <location>
        <begin position="1"/>
        <end position="45"/>
    </location>
</feature>
<evidence type="ECO:0000256" key="1">
    <source>
        <dbReference type="SAM" id="MobiDB-lite"/>
    </source>
</evidence>
<organism evidence="2 3">
    <name type="scientific">Nostocoides jenkinsii Ben 74</name>
    <dbReference type="NCBI Taxonomy" id="1193518"/>
    <lineage>
        <taxon>Bacteria</taxon>
        <taxon>Bacillati</taxon>
        <taxon>Actinomycetota</taxon>
        <taxon>Actinomycetes</taxon>
        <taxon>Micrococcales</taxon>
        <taxon>Intrasporangiaceae</taxon>
        <taxon>Nostocoides</taxon>
    </lineage>
</organism>
<name>A0A077MBP9_9MICO</name>
<evidence type="ECO:0000313" key="3">
    <source>
        <dbReference type="Proteomes" id="UP000035720"/>
    </source>
</evidence>
<comment type="caution">
    <text evidence="2">The sequence shown here is derived from an EMBL/GenBank/DDBJ whole genome shotgun (WGS) entry which is preliminary data.</text>
</comment>
<sequence>MRRYSASPRQESLTHPVESLTGAGKPHQREKASRPGLAPDWLRLR</sequence>
<proteinExistence type="predicted"/>
<protein>
    <submittedName>
        <fullName evidence="2">Uncharacterized protein</fullName>
    </submittedName>
</protein>
<dbReference type="AlphaFoldDB" id="A0A077MBP9"/>
<keyword evidence="3" id="KW-1185">Reference proteome</keyword>
<accession>A0A077MBP9</accession>
<dbReference type="STRING" id="1193518.BN13_550017"/>
<evidence type="ECO:0000313" key="2">
    <source>
        <dbReference type="EMBL" id="CCI54029.1"/>
    </source>
</evidence>
<dbReference type="Proteomes" id="UP000035720">
    <property type="component" value="Unassembled WGS sequence"/>
</dbReference>
<dbReference type="EMBL" id="CAJC01000167">
    <property type="protein sequence ID" value="CCI54029.1"/>
    <property type="molecule type" value="Genomic_DNA"/>
</dbReference>
<reference evidence="2 3" key="1">
    <citation type="journal article" date="2013" name="ISME J.">
        <title>A metabolic model for members of the genus Tetrasphaera involved in enhanced biological phosphorus removal.</title>
        <authorList>
            <person name="Kristiansen R."/>
            <person name="Nguyen H.T.T."/>
            <person name="Saunders A.M."/>
            <person name="Nielsen J.L."/>
            <person name="Wimmer R."/>
            <person name="Le V.Q."/>
            <person name="McIlroy S.J."/>
            <person name="Petrovski S."/>
            <person name="Seviour R.J."/>
            <person name="Calteau A."/>
            <person name="Nielsen K.L."/>
            <person name="Nielsen P.H."/>
        </authorList>
    </citation>
    <scope>NUCLEOTIDE SEQUENCE [LARGE SCALE GENOMIC DNA]</scope>
    <source>
        <strain evidence="2 3">Ben 74</strain>
    </source>
</reference>